<evidence type="ECO:0000259" key="7">
    <source>
        <dbReference type="PROSITE" id="PS50055"/>
    </source>
</evidence>
<gene>
    <name evidence="8" type="ORF">SBAD_LOCUS612</name>
</gene>
<dbReference type="OrthoDB" id="10253954at2759"/>
<dbReference type="Proteomes" id="UP000270296">
    <property type="component" value="Unassembled WGS sequence"/>
</dbReference>
<evidence type="ECO:0000256" key="5">
    <source>
        <dbReference type="ARBA" id="ARBA00022912"/>
    </source>
</evidence>
<dbReference type="GO" id="GO:0012505">
    <property type="term" value="C:endomembrane system"/>
    <property type="evidence" value="ECO:0007669"/>
    <property type="project" value="UniProtKB-SubCell"/>
</dbReference>
<dbReference type="SUPFAM" id="SSF52799">
    <property type="entry name" value="(Phosphotyrosine protein) phosphatases II"/>
    <property type="match status" value="1"/>
</dbReference>
<feature type="domain" description="Tyrosine-protein phosphatase" evidence="7">
    <location>
        <begin position="1"/>
        <end position="105"/>
    </location>
</feature>
<dbReference type="GO" id="GO:0046426">
    <property type="term" value="P:negative regulation of receptor signaling pathway via JAK-STAT"/>
    <property type="evidence" value="ECO:0007669"/>
    <property type="project" value="TreeGrafter"/>
</dbReference>
<accession>A0A183IAG8</accession>
<keyword evidence="4" id="KW-0378">Hydrolase</keyword>
<dbReference type="InterPro" id="IPR051985">
    <property type="entry name" value="NR_tyrosine_phosphatase"/>
</dbReference>
<dbReference type="PROSITE" id="PS50055">
    <property type="entry name" value="TYR_PHOSPHATASE_PTP"/>
    <property type="match status" value="1"/>
</dbReference>
<dbReference type="GO" id="GO:0004726">
    <property type="term" value="F:non-membrane spanning protein tyrosine phosphatase activity"/>
    <property type="evidence" value="ECO:0007669"/>
    <property type="project" value="TreeGrafter"/>
</dbReference>
<dbReference type="GO" id="GO:0070373">
    <property type="term" value="P:negative regulation of ERK1 and ERK2 cascade"/>
    <property type="evidence" value="ECO:0007669"/>
    <property type="project" value="TreeGrafter"/>
</dbReference>
<organism evidence="10">
    <name type="scientific">Soboliphyme baturini</name>
    <dbReference type="NCBI Taxonomy" id="241478"/>
    <lineage>
        <taxon>Eukaryota</taxon>
        <taxon>Metazoa</taxon>
        <taxon>Ecdysozoa</taxon>
        <taxon>Nematoda</taxon>
        <taxon>Enoplea</taxon>
        <taxon>Dorylaimia</taxon>
        <taxon>Dioctophymatida</taxon>
        <taxon>Dioctophymatoidea</taxon>
        <taxon>Soboliphymatidae</taxon>
        <taxon>Soboliphyme</taxon>
    </lineage>
</organism>
<comment type="subcellular location">
    <subcellularLocation>
        <location evidence="1">Endomembrane system</location>
    </subcellularLocation>
</comment>
<reference evidence="8 9" key="2">
    <citation type="submission" date="2018-11" db="EMBL/GenBank/DDBJ databases">
        <authorList>
            <consortium name="Pathogen Informatics"/>
        </authorList>
    </citation>
    <scope>NUCLEOTIDE SEQUENCE [LARGE SCALE GENOMIC DNA]</scope>
</reference>
<protein>
    <recommendedName>
        <fullName evidence="2">protein-tyrosine-phosphatase</fullName>
        <ecNumber evidence="2">3.1.3.48</ecNumber>
    </recommendedName>
</protein>
<dbReference type="EC" id="3.1.3.48" evidence="2"/>
<keyword evidence="6" id="KW-0472">Membrane</keyword>
<dbReference type="InterPro" id="IPR029021">
    <property type="entry name" value="Prot-tyrosine_phosphatase-like"/>
</dbReference>
<name>A0A183IAG8_9BILA</name>
<proteinExistence type="predicted"/>
<dbReference type="PANTHER" id="PTHR46047:SF3">
    <property type="entry name" value="TYROSINE-PROTEIN PHOSPHATASE NON-RECEPTOR TYPE 61F"/>
    <property type="match status" value="1"/>
</dbReference>
<evidence type="ECO:0000256" key="4">
    <source>
        <dbReference type="ARBA" id="ARBA00022801"/>
    </source>
</evidence>
<evidence type="ECO:0000313" key="8">
    <source>
        <dbReference type="EMBL" id="VDO85746.1"/>
    </source>
</evidence>
<dbReference type="Gene3D" id="3.90.190.10">
    <property type="entry name" value="Protein tyrosine phosphatase superfamily"/>
    <property type="match status" value="1"/>
</dbReference>
<sequence length="114" mass="13549">MVWEMSCYVIVMLNRFVEKNQVKCYQYFPMNSPGSESADSKLFGDFKVTLLDETDAGHYRVRKLRIDNLESDENREVIHLQYRSWPDFGVPETTDEFLGFLMKVKLERLFYACK</sequence>
<dbReference type="PANTHER" id="PTHR46047">
    <property type="entry name" value="TYROSINE-PROTEIN PHOSPHATASE NON-RECEPTOR TYPE 61F"/>
    <property type="match status" value="1"/>
</dbReference>
<keyword evidence="5" id="KW-0904">Protein phosphatase</keyword>
<keyword evidence="9" id="KW-1185">Reference proteome</keyword>
<dbReference type="GO" id="GO:0005634">
    <property type="term" value="C:nucleus"/>
    <property type="evidence" value="ECO:0007669"/>
    <property type="project" value="TreeGrafter"/>
</dbReference>
<dbReference type="AlphaFoldDB" id="A0A183IAG8"/>
<evidence type="ECO:0000313" key="10">
    <source>
        <dbReference type="WBParaSite" id="SBAD_0000063501-mRNA-1"/>
    </source>
</evidence>
<dbReference type="InterPro" id="IPR000242">
    <property type="entry name" value="PTP_cat"/>
</dbReference>
<evidence type="ECO:0000256" key="1">
    <source>
        <dbReference type="ARBA" id="ARBA00004308"/>
    </source>
</evidence>
<reference evidence="10" key="1">
    <citation type="submission" date="2016-06" db="UniProtKB">
        <authorList>
            <consortium name="WormBaseParasite"/>
        </authorList>
    </citation>
    <scope>IDENTIFICATION</scope>
</reference>
<dbReference type="Pfam" id="PF00102">
    <property type="entry name" value="Y_phosphatase"/>
    <property type="match status" value="1"/>
</dbReference>
<dbReference type="WBParaSite" id="SBAD_0000063501-mRNA-1">
    <property type="protein sequence ID" value="SBAD_0000063501-mRNA-1"/>
    <property type="gene ID" value="SBAD_0000063501"/>
</dbReference>
<evidence type="ECO:0000256" key="2">
    <source>
        <dbReference type="ARBA" id="ARBA00013064"/>
    </source>
</evidence>
<dbReference type="GO" id="GO:0005737">
    <property type="term" value="C:cytoplasm"/>
    <property type="evidence" value="ECO:0007669"/>
    <property type="project" value="TreeGrafter"/>
</dbReference>
<keyword evidence="3" id="KW-0597">Phosphoprotein</keyword>
<dbReference type="GO" id="GO:0019901">
    <property type="term" value="F:protein kinase binding"/>
    <property type="evidence" value="ECO:0007669"/>
    <property type="project" value="TreeGrafter"/>
</dbReference>
<evidence type="ECO:0000313" key="9">
    <source>
        <dbReference type="Proteomes" id="UP000270296"/>
    </source>
</evidence>
<evidence type="ECO:0000256" key="3">
    <source>
        <dbReference type="ARBA" id="ARBA00022553"/>
    </source>
</evidence>
<dbReference type="EMBL" id="UZAM01002189">
    <property type="protein sequence ID" value="VDO85746.1"/>
    <property type="molecule type" value="Genomic_DNA"/>
</dbReference>
<evidence type="ECO:0000256" key="6">
    <source>
        <dbReference type="ARBA" id="ARBA00023136"/>
    </source>
</evidence>